<dbReference type="Proteomes" id="UP000196531">
    <property type="component" value="Unassembled WGS sequence"/>
</dbReference>
<keyword evidence="6 7" id="KW-0472">Membrane</keyword>
<proteinExistence type="inferred from homology"/>
<dbReference type="PANTHER" id="PTHR30347:SF1">
    <property type="entry name" value="MECHANOSENSITIVE CHANNEL MSCK"/>
    <property type="match status" value="1"/>
</dbReference>
<evidence type="ECO:0000313" key="12">
    <source>
        <dbReference type="Proteomes" id="UP000196531"/>
    </source>
</evidence>
<dbReference type="Pfam" id="PF00924">
    <property type="entry name" value="MS_channel_2nd"/>
    <property type="match status" value="1"/>
</dbReference>
<evidence type="ECO:0000256" key="6">
    <source>
        <dbReference type="ARBA" id="ARBA00023136"/>
    </source>
</evidence>
<dbReference type="InterPro" id="IPR049142">
    <property type="entry name" value="MS_channel_1st"/>
</dbReference>
<dbReference type="InterPro" id="IPR023408">
    <property type="entry name" value="MscS_beta-dom_sf"/>
</dbReference>
<evidence type="ECO:0000259" key="8">
    <source>
        <dbReference type="Pfam" id="PF00924"/>
    </source>
</evidence>
<dbReference type="Pfam" id="PF21082">
    <property type="entry name" value="MS_channel_3rd"/>
    <property type="match status" value="1"/>
</dbReference>
<dbReference type="EMBL" id="MAAO01000006">
    <property type="protein sequence ID" value="OUR97166.1"/>
    <property type="molecule type" value="Genomic_DNA"/>
</dbReference>
<dbReference type="Gene3D" id="3.30.70.100">
    <property type="match status" value="1"/>
</dbReference>
<dbReference type="InterPro" id="IPR049278">
    <property type="entry name" value="MS_channel_C"/>
</dbReference>
<name>A0A1Y5F8B7_9BACT</name>
<evidence type="ECO:0000256" key="7">
    <source>
        <dbReference type="SAM" id="Phobius"/>
    </source>
</evidence>
<evidence type="ECO:0000313" key="11">
    <source>
        <dbReference type="EMBL" id="OUR97166.1"/>
    </source>
</evidence>
<comment type="similarity">
    <text evidence="2">Belongs to the MscS (TC 1.A.23) family.</text>
</comment>
<dbReference type="InterPro" id="IPR011014">
    <property type="entry name" value="MscS_channel_TM-2"/>
</dbReference>
<evidence type="ECO:0000256" key="1">
    <source>
        <dbReference type="ARBA" id="ARBA00004651"/>
    </source>
</evidence>
<dbReference type="InterPro" id="IPR006685">
    <property type="entry name" value="MscS_channel_2nd"/>
</dbReference>
<dbReference type="InterPro" id="IPR010920">
    <property type="entry name" value="LSM_dom_sf"/>
</dbReference>
<feature type="domain" description="Mechanosensitive ion channel MscS" evidence="8">
    <location>
        <begin position="110"/>
        <end position="176"/>
    </location>
</feature>
<keyword evidence="4 7" id="KW-0812">Transmembrane</keyword>
<accession>A0A1Y5F8B7</accession>
<feature type="transmembrane region" description="Helical" evidence="7">
    <location>
        <begin position="73"/>
        <end position="106"/>
    </location>
</feature>
<comment type="subcellular location">
    <subcellularLocation>
        <location evidence="1">Cell membrane</location>
        <topology evidence="1">Multi-pass membrane protein</topology>
    </subcellularLocation>
</comment>
<dbReference type="AlphaFoldDB" id="A0A1Y5F8B7"/>
<protein>
    <recommendedName>
        <fullName evidence="13">Transporter</fullName>
    </recommendedName>
</protein>
<dbReference type="InterPro" id="IPR011066">
    <property type="entry name" value="MscS_channel_C_sf"/>
</dbReference>
<evidence type="ECO:0000259" key="9">
    <source>
        <dbReference type="Pfam" id="PF21082"/>
    </source>
</evidence>
<dbReference type="Pfam" id="PF21088">
    <property type="entry name" value="MS_channel_1st"/>
    <property type="match status" value="1"/>
</dbReference>
<feature type="domain" description="Mechanosensitive ion channel transmembrane helices 2/3" evidence="10">
    <location>
        <begin position="69"/>
        <end position="109"/>
    </location>
</feature>
<dbReference type="SUPFAM" id="SSF82689">
    <property type="entry name" value="Mechanosensitive channel protein MscS (YggB), C-terminal domain"/>
    <property type="match status" value="1"/>
</dbReference>
<gene>
    <name evidence="11" type="ORF">A9Q84_12630</name>
</gene>
<evidence type="ECO:0000256" key="4">
    <source>
        <dbReference type="ARBA" id="ARBA00022692"/>
    </source>
</evidence>
<evidence type="ECO:0000256" key="2">
    <source>
        <dbReference type="ARBA" id="ARBA00008017"/>
    </source>
</evidence>
<feature type="transmembrane region" description="Helical" evidence="7">
    <location>
        <begin position="20"/>
        <end position="42"/>
    </location>
</feature>
<keyword evidence="5 7" id="KW-1133">Transmembrane helix</keyword>
<dbReference type="SUPFAM" id="SSF82861">
    <property type="entry name" value="Mechanosensitive channel protein MscS (YggB), transmembrane region"/>
    <property type="match status" value="1"/>
</dbReference>
<dbReference type="GO" id="GO:0005886">
    <property type="term" value="C:plasma membrane"/>
    <property type="evidence" value="ECO:0007669"/>
    <property type="project" value="UniProtKB-SubCell"/>
</dbReference>
<dbReference type="GO" id="GO:0008381">
    <property type="term" value="F:mechanosensitive monoatomic ion channel activity"/>
    <property type="evidence" value="ECO:0007669"/>
    <property type="project" value="UniProtKB-ARBA"/>
</dbReference>
<feature type="domain" description="Mechanosensitive ion channel MscS C-terminal" evidence="9">
    <location>
        <begin position="184"/>
        <end position="267"/>
    </location>
</feature>
<evidence type="ECO:0000256" key="3">
    <source>
        <dbReference type="ARBA" id="ARBA00022475"/>
    </source>
</evidence>
<keyword evidence="3" id="KW-1003">Cell membrane</keyword>
<sequence>MNWLATTFKYLSTPLFEISGNQISLISILLAGAVFFLTTTLAKMSERFVNRVLADKDIDVGVQGSIVRITRYIVLFIGILITLDTVGISLSSLAALGAVLMVGVGFGLQNITQNFISGIIILFERPVKIGDLVTVKGISGKIIEIGARSTLIHTRDDVAIIVPNSQFISEQVVNQSFTGERMRVTVDVGVAYGSDTQKVKDLLLEIANGMNGVLTNPTPKVFFDNFGDSSLDFTVALWIDDIWDYREVLSNVRFSIDQSFRDNKITIPFPQRDLHILRDLHESN</sequence>
<dbReference type="InterPro" id="IPR052702">
    <property type="entry name" value="MscS-like_channel"/>
</dbReference>
<reference evidence="12" key="1">
    <citation type="journal article" date="2017" name="Proc. Natl. Acad. Sci. U.S.A.">
        <title>Simulation of Deepwater Horizon oil plume reveals substrate specialization within a complex community of hydrocarbon-degraders.</title>
        <authorList>
            <person name="Hu P."/>
            <person name="Dubinsky E.A."/>
            <person name="Probst A.J."/>
            <person name="Wang J."/>
            <person name="Sieber C.M.K."/>
            <person name="Tom L.M."/>
            <person name="Gardinali P."/>
            <person name="Banfield J.F."/>
            <person name="Atlas R.M."/>
            <person name="Andersen G.L."/>
        </authorList>
    </citation>
    <scope>NUCLEOTIDE SEQUENCE [LARGE SCALE GENOMIC DNA]</scope>
</reference>
<organism evidence="11 12">
    <name type="scientific">Halobacteriovorax marinus</name>
    <dbReference type="NCBI Taxonomy" id="97084"/>
    <lineage>
        <taxon>Bacteria</taxon>
        <taxon>Pseudomonadati</taxon>
        <taxon>Bdellovibrionota</taxon>
        <taxon>Bacteriovoracia</taxon>
        <taxon>Bacteriovoracales</taxon>
        <taxon>Halobacteriovoraceae</taxon>
        <taxon>Halobacteriovorax</taxon>
    </lineage>
</organism>
<dbReference type="Gene3D" id="2.30.30.60">
    <property type="match status" value="1"/>
</dbReference>
<evidence type="ECO:0008006" key="13">
    <source>
        <dbReference type="Google" id="ProtNLM"/>
    </source>
</evidence>
<evidence type="ECO:0000259" key="10">
    <source>
        <dbReference type="Pfam" id="PF21088"/>
    </source>
</evidence>
<dbReference type="SUPFAM" id="SSF50182">
    <property type="entry name" value="Sm-like ribonucleoproteins"/>
    <property type="match status" value="1"/>
</dbReference>
<dbReference type="Gene3D" id="1.10.287.1260">
    <property type="match status" value="1"/>
</dbReference>
<dbReference type="PANTHER" id="PTHR30347">
    <property type="entry name" value="POTASSIUM CHANNEL RELATED"/>
    <property type="match status" value="1"/>
</dbReference>
<evidence type="ECO:0000256" key="5">
    <source>
        <dbReference type="ARBA" id="ARBA00022989"/>
    </source>
</evidence>
<comment type="caution">
    <text evidence="11">The sequence shown here is derived from an EMBL/GenBank/DDBJ whole genome shotgun (WGS) entry which is preliminary data.</text>
</comment>